<accession>A0ACB9FVQ2</accession>
<protein>
    <submittedName>
        <fullName evidence="1">Uncharacterized protein</fullName>
    </submittedName>
</protein>
<reference evidence="2" key="1">
    <citation type="journal article" date="2022" name="Mol. Ecol. Resour.">
        <title>The genomes of chicory, endive, great burdock and yacon provide insights into Asteraceae palaeo-polyploidization history and plant inulin production.</title>
        <authorList>
            <person name="Fan W."/>
            <person name="Wang S."/>
            <person name="Wang H."/>
            <person name="Wang A."/>
            <person name="Jiang F."/>
            <person name="Liu H."/>
            <person name="Zhao H."/>
            <person name="Xu D."/>
            <person name="Zhang Y."/>
        </authorList>
    </citation>
    <scope>NUCLEOTIDE SEQUENCE [LARGE SCALE GENOMIC DNA]</scope>
    <source>
        <strain evidence="2">cv. Yunnan</strain>
    </source>
</reference>
<proteinExistence type="predicted"/>
<dbReference type="EMBL" id="CM042033">
    <property type="protein sequence ID" value="KAI3774642.1"/>
    <property type="molecule type" value="Genomic_DNA"/>
</dbReference>
<keyword evidence="2" id="KW-1185">Reference proteome</keyword>
<sequence length="88" mass="10089">MQIYKDTRMILDSNGEEMQKGVEEFLDTSSHIIANETIGHFSVKKDCPKLAFWATQCMKRESVSKALADPNKIYELFIAYRKKAGVEN</sequence>
<name>A0ACB9FVQ2_9ASTR</name>
<reference evidence="1 2" key="2">
    <citation type="journal article" date="2022" name="Mol. Ecol. Resour.">
        <title>The genomes of chicory, endive, great burdock and yacon provide insights into Asteraceae paleo-polyploidization history and plant inulin production.</title>
        <authorList>
            <person name="Fan W."/>
            <person name="Wang S."/>
            <person name="Wang H."/>
            <person name="Wang A."/>
            <person name="Jiang F."/>
            <person name="Liu H."/>
            <person name="Zhao H."/>
            <person name="Xu D."/>
            <person name="Zhang Y."/>
        </authorList>
    </citation>
    <scope>NUCLEOTIDE SEQUENCE [LARGE SCALE GENOMIC DNA]</scope>
    <source>
        <strain evidence="2">cv. Yunnan</strain>
        <tissue evidence="1">Leaves</tissue>
    </source>
</reference>
<dbReference type="Proteomes" id="UP001056120">
    <property type="component" value="Linkage Group LG16"/>
</dbReference>
<evidence type="ECO:0000313" key="1">
    <source>
        <dbReference type="EMBL" id="KAI3774642.1"/>
    </source>
</evidence>
<evidence type="ECO:0000313" key="2">
    <source>
        <dbReference type="Proteomes" id="UP001056120"/>
    </source>
</evidence>
<comment type="caution">
    <text evidence="1">The sequence shown here is derived from an EMBL/GenBank/DDBJ whole genome shotgun (WGS) entry which is preliminary data.</text>
</comment>
<organism evidence="1 2">
    <name type="scientific">Smallanthus sonchifolius</name>
    <dbReference type="NCBI Taxonomy" id="185202"/>
    <lineage>
        <taxon>Eukaryota</taxon>
        <taxon>Viridiplantae</taxon>
        <taxon>Streptophyta</taxon>
        <taxon>Embryophyta</taxon>
        <taxon>Tracheophyta</taxon>
        <taxon>Spermatophyta</taxon>
        <taxon>Magnoliopsida</taxon>
        <taxon>eudicotyledons</taxon>
        <taxon>Gunneridae</taxon>
        <taxon>Pentapetalae</taxon>
        <taxon>asterids</taxon>
        <taxon>campanulids</taxon>
        <taxon>Asterales</taxon>
        <taxon>Asteraceae</taxon>
        <taxon>Asteroideae</taxon>
        <taxon>Heliantheae alliance</taxon>
        <taxon>Millerieae</taxon>
        <taxon>Smallanthus</taxon>
    </lineage>
</organism>
<gene>
    <name evidence="1" type="ORF">L1987_49201</name>
</gene>